<protein>
    <submittedName>
        <fullName evidence="2">Jg15048 protein</fullName>
    </submittedName>
</protein>
<proteinExistence type="predicted"/>
<reference evidence="2" key="1">
    <citation type="submission" date="2022-03" db="EMBL/GenBank/DDBJ databases">
        <authorList>
            <person name="Lindestad O."/>
        </authorList>
    </citation>
    <scope>NUCLEOTIDE SEQUENCE</scope>
</reference>
<gene>
    <name evidence="2" type="primary">jg15048</name>
    <name evidence="2" type="ORF">PAEG_LOCUS27538</name>
</gene>
<comment type="caution">
    <text evidence="2">The sequence shown here is derived from an EMBL/GenBank/DDBJ whole genome shotgun (WGS) entry which is preliminary data.</text>
</comment>
<feature type="region of interest" description="Disordered" evidence="1">
    <location>
        <begin position="1"/>
        <end position="21"/>
    </location>
</feature>
<name>A0A8S4SQR8_9NEOP</name>
<evidence type="ECO:0000313" key="2">
    <source>
        <dbReference type="EMBL" id="CAH2269272.1"/>
    </source>
</evidence>
<accession>A0A8S4SQR8</accession>
<feature type="compositionally biased region" description="Basic residues" evidence="1">
    <location>
        <begin position="197"/>
        <end position="216"/>
    </location>
</feature>
<dbReference type="AlphaFoldDB" id="A0A8S4SQR8"/>
<dbReference type="EMBL" id="CAKXAJ010026508">
    <property type="protein sequence ID" value="CAH2269272.1"/>
    <property type="molecule type" value="Genomic_DNA"/>
</dbReference>
<dbReference type="OrthoDB" id="10541140at2759"/>
<sequence>MSISNGLRRRNTASTERDREGVRINVRRRREGARIYVRRTVIRHRDRRRSAFPPERIMLPSLRVTSEGTDTISLNIPVRRSRQGRRNSEMTQNVGFNLSVAVSLMPDAIVRRPVARARSAAARTRFSYQPRVGPEGDISNRNTTVRHQEHRRWLQPNYFRNANRMVRYNRNGIFGRVRGHDERQQFVENFQFPRGHSYRWGRNPRNRQHQPLRRPRNLQGVRKANRPGRPFTLPPSI</sequence>
<keyword evidence="3" id="KW-1185">Reference proteome</keyword>
<organism evidence="2 3">
    <name type="scientific">Pararge aegeria aegeria</name>
    <dbReference type="NCBI Taxonomy" id="348720"/>
    <lineage>
        <taxon>Eukaryota</taxon>
        <taxon>Metazoa</taxon>
        <taxon>Ecdysozoa</taxon>
        <taxon>Arthropoda</taxon>
        <taxon>Hexapoda</taxon>
        <taxon>Insecta</taxon>
        <taxon>Pterygota</taxon>
        <taxon>Neoptera</taxon>
        <taxon>Endopterygota</taxon>
        <taxon>Lepidoptera</taxon>
        <taxon>Glossata</taxon>
        <taxon>Ditrysia</taxon>
        <taxon>Papilionoidea</taxon>
        <taxon>Nymphalidae</taxon>
        <taxon>Satyrinae</taxon>
        <taxon>Satyrini</taxon>
        <taxon>Parargina</taxon>
        <taxon>Pararge</taxon>
    </lineage>
</organism>
<dbReference type="Proteomes" id="UP000838756">
    <property type="component" value="Unassembled WGS sequence"/>
</dbReference>
<evidence type="ECO:0000256" key="1">
    <source>
        <dbReference type="SAM" id="MobiDB-lite"/>
    </source>
</evidence>
<feature type="region of interest" description="Disordered" evidence="1">
    <location>
        <begin position="197"/>
        <end position="237"/>
    </location>
</feature>
<evidence type="ECO:0000313" key="3">
    <source>
        <dbReference type="Proteomes" id="UP000838756"/>
    </source>
</evidence>